<dbReference type="EMBL" id="CP034998">
    <property type="protein sequence ID" value="QAS79266.1"/>
    <property type="molecule type" value="Genomic_DNA"/>
</dbReference>
<evidence type="ECO:0000313" key="1">
    <source>
        <dbReference type="EMBL" id="QAS79266.1"/>
    </source>
</evidence>
<name>A0AAE5WP78_9HYPH</name>
<accession>A0AAE5WP78</accession>
<keyword evidence="2" id="KW-1185">Reference proteome</keyword>
<evidence type="ECO:0000313" key="2">
    <source>
        <dbReference type="Proteomes" id="UP000220927"/>
    </source>
</evidence>
<organism evidence="1 2">
    <name type="scientific">Rhizobium acidisoli</name>
    <dbReference type="NCBI Taxonomy" id="1538158"/>
    <lineage>
        <taxon>Bacteria</taxon>
        <taxon>Pseudomonadati</taxon>
        <taxon>Pseudomonadota</taxon>
        <taxon>Alphaproteobacteria</taxon>
        <taxon>Hyphomicrobiales</taxon>
        <taxon>Rhizobiaceae</taxon>
        <taxon>Rhizobium/Agrobacterium group</taxon>
        <taxon>Rhizobium</taxon>
    </lineage>
</organism>
<dbReference type="RefSeq" id="WP_054182795.1">
    <property type="nucleotide sequence ID" value="NZ_CP034998.1"/>
</dbReference>
<sequence length="345" mass="38663">MRSAIYYPRSQVHSRPIMQSSLLLWDKLHTIVPMKHYRPDYLDRQDMAEAWELIGASIVPNDAQRKRMHIDMETTLKAGTLPPDLYYVGQVDQPSDPYEIWPQKLSEQTWDLMRSHRLTDLPLPNGDYPFTQEGGLLVMAKLADACAGSQFARVTDRLMAYGMIGSGDKRSATEAEVVPITLDLIDATSIPIERLIALRKREASERRGSDFTKMRHAYADAVQAHTIALGKALDQFERDELNRQFKEKMEFDLKDLREALGANKLDLLMKPVVVATVVTGASLASGLGLPVALTAGAAAAAGSEWKDIAKAVADFFSSGFNFNRKQRETMTKHPMAYMYSLSQTH</sequence>
<reference evidence="1 2" key="1">
    <citation type="submission" date="2019-01" db="EMBL/GenBank/DDBJ databases">
        <title>Genomic insights into the origins and evolution of symbiotic genes in the Phaseolus vulgaris microsymbionts.</title>
        <authorList>
            <person name="Tong W."/>
        </authorList>
    </citation>
    <scope>NUCLEOTIDE SEQUENCE [LARGE SCALE GENOMIC DNA]</scope>
    <source>
        <strain evidence="1 2">FH23</strain>
    </source>
</reference>
<dbReference type="KEGG" id="rad:CO657_14845"/>
<gene>
    <name evidence="1" type="ORF">CO657_14845</name>
</gene>
<dbReference type="Proteomes" id="UP000220927">
    <property type="component" value="Chromosome"/>
</dbReference>
<proteinExistence type="predicted"/>
<protein>
    <submittedName>
        <fullName evidence="1">Uncharacterized protein</fullName>
    </submittedName>
</protein>
<dbReference type="AlphaFoldDB" id="A0AAE5WP78"/>